<dbReference type="SUPFAM" id="SSF69593">
    <property type="entry name" value="Glycerol-3-phosphate (1)-acyltransferase"/>
    <property type="match status" value="1"/>
</dbReference>
<dbReference type="Proteomes" id="UP001139485">
    <property type="component" value="Unassembled WGS sequence"/>
</dbReference>
<sequence>MTTRAGRTVRADACPVAGGRAGGGERVYDAVTRTGHRLLGSLAVQERWTGLEHVPTSGPVVIAGNHHAFPDFAVAGHALLQRGRYARFLCRGSFWGWAPLGRALDTMGHVPVDFAAPAAALLAARRLLDDGEAVVVFGQAGFGHSYTVERLMPGAAALARLTGAPLVPLTLWGTQRLWPVKRHPEDRPALPRPRRHAVVDVVLGEPLAPGADDAATTRALGAVLDGTLTRLQRLPSHRPRPGESDPTYPAHLGGGGLGPAEATLLDRRPPGVVDRGWGTR</sequence>
<accession>A0A9X2D7P8</accession>
<dbReference type="RefSeq" id="WP_250052280.1">
    <property type="nucleotide sequence ID" value="NZ_JAMJPH010000003.1"/>
</dbReference>
<keyword evidence="1" id="KW-0808">Transferase</keyword>
<evidence type="ECO:0000313" key="5">
    <source>
        <dbReference type="EMBL" id="MCM0620793.1"/>
    </source>
</evidence>
<evidence type="ECO:0000256" key="2">
    <source>
        <dbReference type="ARBA" id="ARBA00023315"/>
    </source>
</evidence>
<dbReference type="EMBL" id="JAMOIL010000012">
    <property type="protein sequence ID" value="MCM0620793.1"/>
    <property type="molecule type" value="Genomic_DNA"/>
</dbReference>
<protein>
    <submittedName>
        <fullName evidence="5">1-acyl-sn-glycerol-3-phosphate acyltransferase</fullName>
    </submittedName>
</protein>
<name>A0A9X2D7P8_9ACTN</name>
<evidence type="ECO:0000256" key="3">
    <source>
        <dbReference type="SAM" id="MobiDB-lite"/>
    </source>
</evidence>
<evidence type="ECO:0000259" key="4">
    <source>
        <dbReference type="SMART" id="SM00563"/>
    </source>
</evidence>
<evidence type="ECO:0000256" key="1">
    <source>
        <dbReference type="ARBA" id="ARBA00022679"/>
    </source>
</evidence>
<organism evidence="5 6">
    <name type="scientific">Nocardioides bruguierae</name>
    <dbReference type="NCBI Taxonomy" id="2945102"/>
    <lineage>
        <taxon>Bacteria</taxon>
        <taxon>Bacillati</taxon>
        <taxon>Actinomycetota</taxon>
        <taxon>Actinomycetes</taxon>
        <taxon>Propionibacteriales</taxon>
        <taxon>Nocardioidaceae</taxon>
        <taxon>Nocardioides</taxon>
    </lineage>
</organism>
<dbReference type="PANTHER" id="PTHR10434">
    <property type="entry name" value="1-ACYL-SN-GLYCEROL-3-PHOSPHATE ACYLTRANSFERASE"/>
    <property type="match status" value="1"/>
</dbReference>
<feature type="domain" description="Phospholipid/glycerol acyltransferase" evidence="4">
    <location>
        <begin position="60"/>
        <end position="174"/>
    </location>
</feature>
<dbReference type="PANTHER" id="PTHR10434:SF55">
    <property type="entry name" value="POSSIBLE ACYLTRANSFERASE"/>
    <property type="match status" value="1"/>
</dbReference>
<dbReference type="InterPro" id="IPR002123">
    <property type="entry name" value="Plipid/glycerol_acylTrfase"/>
</dbReference>
<dbReference type="Pfam" id="PF01553">
    <property type="entry name" value="Acyltransferase"/>
    <property type="match status" value="1"/>
</dbReference>
<dbReference type="CDD" id="cd07989">
    <property type="entry name" value="LPLAT_AGPAT-like"/>
    <property type="match status" value="1"/>
</dbReference>
<dbReference type="GO" id="GO:0005886">
    <property type="term" value="C:plasma membrane"/>
    <property type="evidence" value="ECO:0007669"/>
    <property type="project" value="TreeGrafter"/>
</dbReference>
<keyword evidence="2 5" id="KW-0012">Acyltransferase</keyword>
<comment type="caution">
    <text evidence="5">The sequence shown here is derived from an EMBL/GenBank/DDBJ whole genome shotgun (WGS) entry which is preliminary data.</text>
</comment>
<dbReference type="GO" id="GO:0006654">
    <property type="term" value="P:phosphatidic acid biosynthetic process"/>
    <property type="evidence" value="ECO:0007669"/>
    <property type="project" value="TreeGrafter"/>
</dbReference>
<feature type="region of interest" description="Disordered" evidence="3">
    <location>
        <begin position="232"/>
        <end position="280"/>
    </location>
</feature>
<proteinExistence type="predicted"/>
<gene>
    <name evidence="5" type="ORF">M8330_10870</name>
</gene>
<reference evidence="5" key="1">
    <citation type="submission" date="2022-05" db="EMBL/GenBank/DDBJ databases">
        <authorList>
            <person name="Tuo L."/>
        </authorList>
    </citation>
    <scope>NUCLEOTIDE SEQUENCE</scope>
    <source>
        <strain evidence="5">BSK12Z-4</strain>
    </source>
</reference>
<dbReference type="AlphaFoldDB" id="A0A9X2D7P8"/>
<evidence type="ECO:0000313" key="6">
    <source>
        <dbReference type="Proteomes" id="UP001139485"/>
    </source>
</evidence>
<dbReference type="SMART" id="SM00563">
    <property type="entry name" value="PlsC"/>
    <property type="match status" value="1"/>
</dbReference>
<keyword evidence="6" id="KW-1185">Reference proteome</keyword>
<dbReference type="GO" id="GO:0003841">
    <property type="term" value="F:1-acylglycerol-3-phosphate O-acyltransferase activity"/>
    <property type="evidence" value="ECO:0007669"/>
    <property type="project" value="TreeGrafter"/>
</dbReference>